<dbReference type="EMBL" id="OZ021743">
    <property type="protein sequence ID" value="CAK9329414.1"/>
    <property type="molecule type" value="Genomic_DNA"/>
</dbReference>
<evidence type="ECO:0000313" key="1">
    <source>
        <dbReference type="EMBL" id="CAK9329414.1"/>
    </source>
</evidence>
<reference evidence="1 2" key="1">
    <citation type="submission" date="2024-03" db="EMBL/GenBank/DDBJ databases">
        <authorList>
            <person name="Gkanogiannis A."/>
            <person name="Becerra Lopez-Lavalle L."/>
        </authorList>
    </citation>
    <scope>NUCLEOTIDE SEQUENCE [LARGE SCALE GENOMIC DNA]</scope>
</reference>
<accession>A0ABP0Z9I4</accession>
<organism evidence="1 2">
    <name type="scientific">Citrullus colocynthis</name>
    <name type="common">colocynth</name>
    <dbReference type="NCBI Taxonomy" id="252529"/>
    <lineage>
        <taxon>Eukaryota</taxon>
        <taxon>Viridiplantae</taxon>
        <taxon>Streptophyta</taxon>
        <taxon>Embryophyta</taxon>
        <taxon>Tracheophyta</taxon>
        <taxon>Spermatophyta</taxon>
        <taxon>Magnoliopsida</taxon>
        <taxon>eudicotyledons</taxon>
        <taxon>Gunneridae</taxon>
        <taxon>Pentapetalae</taxon>
        <taxon>rosids</taxon>
        <taxon>fabids</taxon>
        <taxon>Cucurbitales</taxon>
        <taxon>Cucurbitaceae</taxon>
        <taxon>Benincaseae</taxon>
        <taxon>Citrullus</taxon>
    </lineage>
</organism>
<proteinExistence type="predicted"/>
<dbReference type="Proteomes" id="UP001642487">
    <property type="component" value="Chromosome 9"/>
</dbReference>
<evidence type="ECO:0000313" key="2">
    <source>
        <dbReference type="Proteomes" id="UP001642487"/>
    </source>
</evidence>
<keyword evidence="2" id="KW-1185">Reference proteome</keyword>
<gene>
    <name evidence="1" type="ORF">CITCOLO1_LOCUS21863</name>
</gene>
<protein>
    <submittedName>
        <fullName evidence="1">Uncharacterized protein</fullName>
    </submittedName>
</protein>
<name>A0ABP0Z9I4_9ROSI</name>
<sequence length="96" mass="10992">MEAHILGARESIPITCTGGRVPESNLFLVQAFRMALIQKPKGAIRISRHRFLLLLLLISNSQNRGKFLGGSVKIRRYEIEFGQICWQRVILFLIQN</sequence>